<dbReference type="RefSeq" id="XP_033386271.1">
    <property type="nucleotide sequence ID" value="XM_033527609.1"/>
</dbReference>
<accession>A0A6A5XXP3</accession>
<feature type="region of interest" description="Disordered" evidence="1">
    <location>
        <begin position="393"/>
        <end position="419"/>
    </location>
</feature>
<dbReference type="EMBL" id="ML978068">
    <property type="protein sequence ID" value="KAF2017932.1"/>
    <property type="molecule type" value="Genomic_DNA"/>
</dbReference>
<evidence type="ECO:0000256" key="1">
    <source>
        <dbReference type="SAM" id="MobiDB-lite"/>
    </source>
</evidence>
<proteinExistence type="predicted"/>
<evidence type="ECO:0000313" key="2">
    <source>
        <dbReference type="EMBL" id="KAF2017932.1"/>
    </source>
</evidence>
<gene>
    <name evidence="2" type="ORF">BU24DRAFT_420977</name>
</gene>
<organism evidence="2 3">
    <name type="scientific">Aaosphaeria arxii CBS 175.79</name>
    <dbReference type="NCBI Taxonomy" id="1450172"/>
    <lineage>
        <taxon>Eukaryota</taxon>
        <taxon>Fungi</taxon>
        <taxon>Dikarya</taxon>
        <taxon>Ascomycota</taxon>
        <taxon>Pezizomycotina</taxon>
        <taxon>Dothideomycetes</taxon>
        <taxon>Pleosporomycetidae</taxon>
        <taxon>Pleosporales</taxon>
        <taxon>Pleosporales incertae sedis</taxon>
        <taxon>Aaosphaeria</taxon>
    </lineage>
</organism>
<dbReference type="Proteomes" id="UP000799778">
    <property type="component" value="Unassembled WGS sequence"/>
</dbReference>
<keyword evidence="3" id="KW-1185">Reference proteome</keyword>
<reference evidence="2" key="1">
    <citation type="journal article" date="2020" name="Stud. Mycol.">
        <title>101 Dothideomycetes genomes: a test case for predicting lifestyles and emergence of pathogens.</title>
        <authorList>
            <person name="Haridas S."/>
            <person name="Albert R."/>
            <person name="Binder M."/>
            <person name="Bloem J."/>
            <person name="Labutti K."/>
            <person name="Salamov A."/>
            <person name="Andreopoulos B."/>
            <person name="Baker S."/>
            <person name="Barry K."/>
            <person name="Bills G."/>
            <person name="Bluhm B."/>
            <person name="Cannon C."/>
            <person name="Castanera R."/>
            <person name="Culley D."/>
            <person name="Daum C."/>
            <person name="Ezra D."/>
            <person name="Gonzalez J."/>
            <person name="Henrissat B."/>
            <person name="Kuo A."/>
            <person name="Liang C."/>
            <person name="Lipzen A."/>
            <person name="Lutzoni F."/>
            <person name="Magnuson J."/>
            <person name="Mondo S."/>
            <person name="Nolan M."/>
            <person name="Ohm R."/>
            <person name="Pangilinan J."/>
            <person name="Park H.-J."/>
            <person name="Ramirez L."/>
            <person name="Alfaro M."/>
            <person name="Sun H."/>
            <person name="Tritt A."/>
            <person name="Yoshinaga Y."/>
            <person name="Zwiers L.-H."/>
            <person name="Turgeon B."/>
            <person name="Goodwin S."/>
            <person name="Spatafora J."/>
            <person name="Crous P."/>
            <person name="Grigoriev I."/>
        </authorList>
    </citation>
    <scope>NUCLEOTIDE SEQUENCE</scope>
    <source>
        <strain evidence="2">CBS 175.79</strain>
    </source>
</reference>
<dbReference type="GeneID" id="54285006"/>
<name>A0A6A5XXP3_9PLEO</name>
<dbReference type="AlphaFoldDB" id="A0A6A5XXP3"/>
<dbReference type="OrthoDB" id="2333384at2759"/>
<evidence type="ECO:0000313" key="3">
    <source>
        <dbReference type="Proteomes" id="UP000799778"/>
    </source>
</evidence>
<sequence>MPIDALPNSATNPLYIYLHPPTDGKSKFTTGDLVQGKLQVQMLGYHQEITCTLNGFMNCNVIEDGTVQSYSTALFKIHSNKYQVYGIDSTGALGRREFPFQFRFPDTVELPPHPAFLQRSGFECSIGHTPPPSSISNMLHSHSSQIKYYIEATSVRARGNIRGLTVRQNISYIPPTPSTIKDMAGDSLIPQASISGPSHFVHIQTNKLRPESARSDSLLERLKSKRHEVAPSVSFSISAHVPQIAIMGQSLPITLSLEQTHSDLSDGQFPELFLQKICIKLTSKVTVRVPVLATGRDTDFTTSQEHILKDAEFPKNSRLIYDGVMVEELTQGTGDVTVPRIILPGFSSYAINNAWEIQIIICGICAGEKFTRVVCKGPIRVYSGFVRSPVSRDDDHALEGEEIPPTEELPTYEQAIRSS</sequence>
<protein>
    <recommendedName>
        <fullName evidence="4">Arrestin-like N-terminal domain-containing protein</fullName>
    </recommendedName>
</protein>
<evidence type="ECO:0008006" key="4">
    <source>
        <dbReference type="Google" id="ProtNLM"/>
    </source>
</evidence>